<accession>A0A6A5UES8</accession>
<evidence type="ECO:0000313" key="5">
    <source>
        <dbReference type="EMBL" id="KAF1963204.1"/>
    </source>
</evidence>
<dbReference type="SMART" id="SM00338">
    <property type="entry name" value="BRLZ"/>
    <property type="match status" value="1"/>
</dbReference>
<dbReference type="InterPro" id="IPR050936">
    <property type="entry name" value="AP-1-like"/>
</dbReference>
<dbReference type="GO" id="GO:0001228">
    <property type="term" value="F:DNA-binding transcription activator activity, RNA polymerase II-specific"/>
    <property type="evidence" value="ECO:0007669"/>
    <property type="project" value="TreeGrafter"/>
</dbReference>
<feature type="region of interest" description="Disordered" evidence="3">
    <location>
        <begin position="135"/>
        <end position="202"/>
    </location>
</feature>
<reference evidence="5" key="1">
    <citation type="journal article" date="2020" name="Stud. Mycol.">
        <title>101 Dothideomycetes genomes: a test case for predicting lifestyles and emergence of pathogens.</title>
        <authorList>
            <person name="Haridas S."/>
            <person name="Albert R."/>
            <person name="Binder M."/>
            <person name="Bloem J."/>
            <person name="Labutti K."/>
            <person name="Salamov A."/>
            <person name="Andreopoulos B."/>
            <person name="Baker S."/>
            <person name="Barry K."/>
            <person name="Bills G."/>
            <person name="Bluhm B."/>
            <person name="Cannon C."/>
            <person name="Castanera R."/>
            <person name="Culley D."/>
            <person name="Daum C."/>
            <person name="Ezra D."/>
            <person name="Gonzalez J."/>
            <person name="Henrissat B."/>
            <person name="Kuo A."/>
            <person name="Liang C."/>
            <person name="Lipzen A."/>
            <person name="Lutzoni F."/>
            <person name="Magnuson J."/>
            <person name="Mondo S."/>
            <person name="Nolan M."/>
            <person name="Ohm R."/>
            <person name="Pangilinan J."/>
            <person name="Park H.-J."/>
            <person name="Ramirez L."/>
            <person name="Alfaro M."/>
            <person name="Sun H."/>
            <person name="Tritt A."/>
            <person name="Yoshinaga Y."/>
            <person name="Zwiers L.-H."/>
            <person name="Turgeon B."/>
            <person name="Goodwin S."/>
            <person name="Spatafora J."/>
            <person name="Crous P."/>
            <person name="Grigoriev I."/>
        </authorList>
    </citation>
    <scope>NUCLEOTIDE SEQUENCE</scope>
    <source>
        <strain evidence="5">CBS 675.92</strain>
    </source>
</reference>
<feature type="compositionally biased region" description="Polar residues" evidence="3">
    <location>
        <begin position="183"/>
        <end position="194"/>
    </location>
</feature>
<dbReference type="PANTHER" id="PTHR40621">
    <property type="entry name" value="TRANSCRIPTION FACTOR KAPC-RELATED"/>
    <property type="match status" value="1"/>
</dbReference>
<dbReference type="InterPro" id="IPR004827">
    <property type="entry name" value="bZIP"/>
</dbReference>
<name>A0A6A5UES8_9PLEO</name>
<dbReference type="CDD" id="cd14688">
    <property type="entry name" value="bZIP_YAP"/>
    <property type="match status" value="1"/>
</dbReference>
<dbReference type="EMBL" id="ML976978">
    <property type="protein sequence ID" value="KAF1963204.1"/>
    <property type="molecule type" value="Genomic_DNA"/>
</dbReference>
<evidence type="ECO:0000313" key="6">
    <source>
        <dbReference type="Proteomes" id="UP000800035"/>
    </source>
</evidence>
<keyword evidence="6" id="KW-1185">Reference proteome</keyword>
<evidence type="ECO:0000256" key="2">
    <source>
        <dbReference type="ARBA" id="ARBA00023242"/>
    </source>
</evidence>
<feature type="domain" description="BZIP" evidence="4">
    <location>
        <begin position="33"/>
        <end position="96"/>
    </location>
</feature>
<dbReference type="PANTHER" id="PTHR40621:SF6">
    <property type="entry name" value="AP-1-LIKE TRANSCRIPTION FACTOR YAP1-RELATED"/>
    <property type="match status" value="1"/>
</dbReference>
<dbReference type="SUPFAM" id="SSF57959">
    <property type="entry name" value="Leucine zipper domain"/>
    <property type="match status" value="1"/>
</dbReference>
<feature type="region of interest" description="Disordered" evidence="3">
    <location>
        <begin position="1"/>
        <end position="57"/>
    </location>
</feature>
<evidence type="ECO:0000256" key="1">
    <source>
        <dbReference type="ARBA" id="ARBA00004123"/>
    </source>
</evidence>
<proteinExistence type="predicted"/>
<comment type="subcellular location">
    <subcellularLocation>
        <location evidence="1">Nucleus</location>
    </subcellularLocation>
</comment>
<dbReference type="Gene3D" id="1.20.5.170">
    <property type="match status" value="1"/>
</dbReference>
<evidence type="ECO:0000259" key="4">
    <source>
        <dbReference type="PROSITE" id="PS50217"/>
    </source>
</evidence>
<feature type="compositionally biased region" description="Basic and acidic residues" evidence="3">
    <location>
        <begin position="12"/>
        <end position="44"/>
    </location>
</feature>
<evidence type="ECO:0000256" key="3">
    <source>
        <dbReference type="SAM" id="MobiDB-lite"/>
    </source>
</evidence>
<keyword evidence="2" id="KW-0539">Nucleus</keyword>
<dbReference type="GO" id="GO:0000976">
    <property type="term" value="F:transcription cis-regulatory region binding"/>
    <property type="evidence" value="ECO:0007669"/>
    <property type="project" value="InterPro"/>
</dbReference>
<dbReference type="OrthoDB" id="2590011at2759"/>
<dbReference type="Proteomes" id="UP000800035">
    <property type="component" value="Unassembled WGS sequence"/>
</dbReference>
<protein>
    <recommendedName>
        <fullName evidence="4">BZIP domain-containing protein</fullName>
    </recommendedName>
</protein>
<dbReference type="InterPro" id="IPR046347">
    <property type="entry name" value="bZIP_sf"/>
</dbReference>
<sequence length="349" mass="38905">MKNFAFRSYKRLPKDKGEATDKPETNEPKDKESVTYQKRREQVRRAQRTHRERKENYTKSLETQVLQLRSDEVVLSQTNRFLQQEVDRLKALLEQNGIPHAVEQTIFTSPETMDLDAPLSSRSVSIMQNPLGEQQLHVGSTSGGGSLWLTESEGSQLSKSSHATQKKRSIFGLKRREEADNVPGSSDQPLQSPATAPPDRRVRDLNQTDLGMEFVLTLEAPCLDHVQGAPCSTHAPAGVPTGHALMATAALLHQSPKQPVNTAVHCHWNAPNVSLEKLLELADQIEFEGDIAPVQAWARLQSRRGFGDLELGQLRALTQELLGHMQCYGFGAVIDEYIFESLVEKVLPG</sequence>
<gene>
    <name evidence="5" type="ORF">CC80DRAFT_531032</name>
</gene>
<organism evidence="5 6">
    <name type="scientific">Byssothecium circinans</name>
    <dbReference type="NCBI Taxonomy" id="147558"/>
    <lineage>
        <taxon>Eukaryota</taxon>
        <taxon>Fungi</taxon>
        <taxon>Dikarya</taxon>
        <taxon>Ascomycota</taxon>
        <taxon>Pezizomycotina</taxon>
        <taxon>Dothideomycetes</taxon>
        <taxon>Pleosporomycetidae</taxon>
        <taxon>Pleosporales</taxon>
        <taxon>Massarineae</taxon>
        <taxon>Massarinaceae</taxon>
        <taxon>Byssothecium</taxon>
    </lineage>
</organism>
<dbReference type="GO" id="GO:0090575">
    <property type="term" value="C:RNA polymerase II transcription regulator complex"/>
    <property type="evidence" value="ECO:0007669"/>
    <property type="project" value="TreeGrafter"/>
</dbReference>
<dbReference type="AlphaFoldDB" id="A0A6A5UES8"/>
<dbReference type="PROSITE" id="PS50217">
    <property type="entry name" value="BZIP"/>
    <property type="match status" value="1"/>
</dbReference>